<accession>A0A9P8K056</accession>
<gene>
    <name evidence="3" type="ORF">KCU98_g2870</name>
</gene>
<feature type="non-terminal residue" evidence="3">
    <location>
        <position position="198"/>
    </location>
</feature>
<dbReference type="Proteomes" id="UP000729357">
    <property type="component" value="Unassembled WGS sequence"/>
</dbReference>
<comment type="caution">
    <text evidence="3">The sequence shown here is derived from an EMBL/GenBank/DDBJ whole genome shotgun (WGS) entry which is preliminary data.</text>
</comment>
<feature type="region of interest" description="Disordered" evidence="1">
    <location>
        <begin position="1"/>
        <end position="26"/>
    </location>
</feature>
<keyword evidence="2" id="KW-1133">Transmembrane helix</keyword>
<organism evidence="3 4">
    <name type="scientific">Aureobasidium melanogenum</name>
    <name type="common">Aureobasidium pullulans var. melanogenum</name>
    <dbReference type="NCBI Taxonomy" id="46634"/>
    <lineage>
        <taxon>Eukaryota</taxon>
        <taxon>Fungi</taxon>
        <taxon>Dikarya</taxon>
        <taxon>Ascomycota</taxon>
        <taxon>Pezizomycotina</taxon>
        <taxon>Dothideomycetes</taxon>
        <taxon>Dothideomycetidae</taxon>
        <taxon>Dothideales</taxon>
        <taxon>Saccotheciaceae</taxon>
        <taxon>Aureobasidium</taxon>
    </lineage>
</organism>
<protein>
    <submittedName>
        <fullName evidence="3">Uncharacterized protein</fullName>
    </submittedName>
</protein>
<evidence type="ECO:0000256" key="1">
    <source>
        <dbReference type="SAM" id="MobiDB-lite"/>
    </source>
</evidence>
<dbReference type="EMBL" id="JAHFXS010000175">
    <property type="protein sequence ID" value="KAG9988089.1"/>
    <property type="molecule type" value="Genomic_DNA"/>
</dbReference>
<name>A0A9P8K056_AURME</name>
<feature type="transmembrane region" description="Helical" evidence="2">
    <location>
        <begin position="155"/>
        <end position="177"/>
    </location>
</feature>
<reference evidence="3" key="1">
    <citation type="journal article" date="2021" name="J Fungi (Basel)">
        <title>Virulence traits and population genomics of the black yeast Aureobasidium melanogenum.</title>
        <authorList>
            <person name="Cernosa A."/>
            <person name="Sun X."/>
            <person name="Gostincar C."/>
            <person name="Fang C."/>
            <person name="Gunde-Cimerman N."/>
            <person name="Song Z."/>
        </authorList>
    </citation>
    <scope>NUCLEOTIDE SEQUENCE</scope>
    <source>
        <strain evidence="3">EXF-9298</strain>
    </source>
</reference>
<proteinExistence type="predicted"/>
<evidence type="ECO:0000256" key="2">
    <source>
        <dbReference type="SAM" id="Phobius"/>
    </source>
</evidence>
<keyword evidence="2" id="KW-0472">Membrane</keyword>
<evidence type="ECO:0000313" key="4">
    <source>
        <dbReference type="Proteomes" id="UP000729357"/>
    </source>
</evidence>
<reference evidence="3" key="2">
    <citation type="submission" date="2021-08" db="EMBL/GenBank/DDBJ databases">
        <authorList>
            <person name="Gostincar C."/>
            <person name="Sun X."/>
            <person name="Song Z."/>
            <person name="Gunde-Cimerman N."/>
        </authorList>
    </citation>
    <scope>NUCLEOTIDE SEQUENCE</scope>
    <source>
        <strain evidence="3">EXF-9298</strain>
    </source>
</reference>
<sequence length="198" mass="22086">MGRLSHESSSLRSSIDDTSNGEGLPLYSDVTVTSPGELSVPGDKATPDQVREFLMQLLIKNRGLHQDHARRVASKWTLGTGRELISYPPRLYAEIFGLEDAWMVYKEAKLFICTEKKKGKPSGLWLTGGIMFLIFAASLPVFLLTDLDDHTALKIITAFSSLMSGCLAFMFCLFAFFEDTIEQKIENELILGLKKSKD</sequence>
<evidence type="ECO:0000313" key="3">
    <source>
        <dbReference type="EMBL" id="KAG9988089.1"/>
    </source>
</evidence>
<keyword evidence="2" id="KW-0812">Transmembrane</keyword>
<dbReference type="AlphaFoldDB" id="A0A9P8K056"/>
<keyword evidence="4" id="KW-1185">Reference proteome</keyword>
<feature type="transmembrane region" description="Helical" evidence="2">
    <location>
        <begin position="124"/>
        <end position="143"/>
    </location>
</feature>